<sequence>MAEIIPLFPLGTVLFPGVVLPLHIFEPRYRALIRDLMAADTGSRQFGVCAIRQGWEVGEDAVTALYEVGCTAELRQVHPYRDGRFDVVNVGRDRFQLLEVLPSGGDVPYLRARVERLPEETADAPADEEAEVLAAGVREVFARCRTLLHATLRAGEAGDRSARDDDGRPVLPALPLPTDPSMLSYLVGSAAPLTLDDQQSLLAIDEPVSRLRRELRLLKREATMLSRLRAVPVPLAELQVVQSPN</sequence>
<dbReference type="InterPro" id="IPR003111">
    <property type="entry name" value="Lon_prtase_N"/>
</dbReference>
<dbReference type="Gene3D" id="1.20.58.1480">
    <property type="match status" value="1"/>
</dbReference>
<dbReference type="RefSeq" id="WP_344646749.1">
    <property type="nucleotide sequence ID" value="NZ_BAAAGX010000001.1"/>
</dbReference>
<organism evidence="2 3">
    <name type="scientific">Cryptosporangium japonicum</name>
    <dbReference type="NCBI Taxonomy" id="80872"/>
    <lineage>
        <taxon>Bacteria</taxon>
        <taxon>Bacillati</taxon>
        <taxon>Actinomycetota</taxon>
        <taxon>Actinomycetes</taxon>
        <taxon>Cryptosporangiales</taxon>
        <taxon>Cryptosporangiaceae</taxon>
        <taxon>Cryptosporangium</taxon>
    </lineage>
</organism>
<dbReference type="Proteomes" id="UP001500967">
    <property type="component" value="Unassembled WGS sequence"/>
</dbReference>
<dbReference type="InterPro" id="IPR015947">
    <property type="entry name" value="PUA-like_sf"/>
</dbReference>
<dbReference type="Gene3D" id="2.30.130.40">
    <property type="entry name" value="LON domain-like"/>
    <property type="match status" value="1"/>
</dbReference>
<gene>
    <name evidence="2" type="ORF">GCM10009539_01590</name>
</gene>
<dbReference type="SUPFAM" id="SSF88697">
    <property type="entry name" value="PUA domain-like"/>
    <property type="match status" value="1"/>
</dbReference>
<evidence type="ECO:0000259" key="1">
    <source>
        <dbReference type="PROSITE" id="PS51787"/>
    </source>
</evidence>
<accession>A0ABP3D393</accession>
<dbReference type="InterPro" id="IPR046336">
    <property type="entry name" value="Lon_prtase_N_sf"/>
</dbReference>
<proteinExistence type="predicted"/>
<evidence type="ECO:0000313" key="3">
    <source>
        <dbReference type="Proteomes" id="UP001500967"/>
    </source>
</evidence>
<feature type="domain" description="Lon N-terminal" evidence="1">
    <location>
        <begin position="2"/>
        <end position="222"/>
    </location>
</feature>
<keyword evidence="3" id="KW-1185">Reference proteome</keyword>
<name>A0ABP3D393_9ACTN</name>
<dbReference type="PANTHER" id="PTHR46732:SF8">
    <property type="entry name" value="ATP-DEPENDENT PROTEASE LA (LON) DOMAIN PROTEIN"/>
    <property type="match status" value="1"/>
</dbReference>
<dbReference type="PANTHER" id="PTHR46732">
    <property type="entry name" value="ATP-DEPENDENT PROTEASE LA (LON) DOMAIN PROTEIN"/>
    <property type="match status" value="1"/>
</dbReference>
<comment type="caution">
    <text evidence="2">The sequence shown here is derived from an EMBL/GenBank/DDBJ whole genome shotgun (WGS) entry which is preliminary data.</text>
</comment>
<dbReference type="PROSITE" id="PS51787">
    <property type="entry name" value="LON_N"/>
    <property type="match status" value="1"/>
</dbReference>
<dbReference type="EMBL" id="BAAAGX010000001">
    <property type="protein sequence ID" value="GAA0219952.1"/>
    <property type="molecule type" value="Genomic_DNA"/>
</dbReference>
<dbReference type="SMART" id="SM00464">
    <property type="entry name" value="LON"/>
    <property type="match status" value="1"/>
</dbReference>
<reference evidence="3" key="1">
    <citation type="journal article" date="2019" name="Int. J. Syst. Evol. Microbiol.">
        <title>The Global Catalogue of Microorganisms (GCM) 10K type strain sequencing project: providing services to taxonomists for standard genome sequencing and annotation.</title>
        <authorList>
            <consortium name="The Broad Institute Genomics Platform"/>
            <consortium name="The Broad Institute Genome Sequencing Center for Infectious Disease"/>
            <person name="Wu L."/>
            <person name="Ma J."/>
        </authorList>
    </citation>
    <scope>NUCLEOTIDE SEQUENCE [LARGE SCALE GENOMIC DNA]</scope>
    <source>
        <strain evidence="3">JCM 10425</strain>
    </source>
</reference>
<protein>
    <submittedName>
        <fullName evidence="2">LON peptidase substrate-binding domain-containing protein</fullName>
    </submittedName>
</protein>
<dbReference type="Pfam" id="PF02190">
    <property type="entry name" value="LON_substr_bdg"/>
    <property type="match status" value="1"/>
</dbReference>
<evidence type="ECO:0000313" key="2">
    <source>
        <dbReference type="EMBL" id="GAA0219952.1"/>
    </source>
</evidence>